<evidence type="ECO:0000313" key="2">
    <source>
        <dbReference type="Proteomes" id="UP001144978"/>
    </source>
</evidence>
<gene>
    <name evidence="1" type="ORF">NUW54_g13632</name>
</gene>
<protein>
    <submittedName>
        <fullName evidence="1">Uncharacterized protein</fullName>
    </submittedName>
</protein>
<organism evidence="1 2">
    <name type="scientific">Trametes sanguinea</name>
    <dbReference type="NCBI Taxonomy" id="158606"/>
    <lineage>
        <taxon>Eukaryota</taxon>
        <taxon>Fungi</taxon>
        <taxon>Dikarya</taxon>
        <taxon>Basidiomycota</taxon>
        <taxon>Agaricomycotina</taxon>
        <taxon>Agaricomycetes</taxon>
        <taxon>Polyporales</taxon>
        <taxon>Polyporaceae</taxon>
        <taxon>Trametes</taxon>
    </lineage>
</organism>
<dbReference type="EMBL" id="JANSHE010006452">
    <property type="protein sequence ID" value="KAJ2967032.1"/>
    <property type="molecule type" value="Genomic_DNA"/>
</dbReference>
<name>A0ACC1MJ36_9APHY</name>
<sequence>MQVTSGLLPPTIVIAAINAFESASGKVVAYAGNVPGPTTRALVNHNLVSNIDSEDVAALVSLAQPSDTCILAVIACENKPSLVHAWANLINTISLSLSVSRSHRLDLSLSPPSLSQQSSASKQYSEAEHKAHSASTTTRADSNPHSPHSPNATAVRSGTPPGQKGQASSRYV</sequence>
<keyword evidence="2" id="KW-1185">Reference proteome</keyword>
<evidence type="ECO:0000313" key="1">
    <source>
        <dbReference type="EMBL" id="KAJ2967032.1"/>
    </source>
</evidence>
<comment type="caution">
    <text evidence="1">The sequence shown here is derived from an EMBL/GenBank/DDBJ whole genome shotgun (WGS) entry which is preliminary data.</text>
</comment>
<accession>A0ACC1MJ36</accession>
<dbReference type="Proteomes" id="UP001144978">
    <property type="component" value="Unassembled WGS sequence"/>
</dbReference>
<proteinExistence type="predicted"/>
<reference evidence="1" key="1">
    <citation type="submission" date="2022-08" db="EMBL/GenBank/DDBJ databases">
        <title>Genome Sequence of Pycnoporus sanguineus.</title>
        <authorList>
            <person name="Buettner E."/>
        </authorList>
    </citation>
    <scope>NUCLEOTIDE SEQUENCE</scope>
    <source>
        <strain evidence="1">CG-C14</strain>
    </source>
</reference>